<dbReference type="AlphaFoldDB" id="A0A1G2CQL2"/>
<dbReference type="Proteomes" id="UP000178841">
    <property type="component" value="Unassembled WGS sequence"/>
</dbReference>
<dbReference type="GO" id="GO:0003735">
    <property type="term" value="F:structural constituent of ribosome"/>
    <property type="evidence" value="ECO:0007669"/>
    <property type="project" value="InterPro"/>
</dbReference>
<sequence length="74" mass="8614">MVVRMRHTRAHTANRRSHHALKEMRLSLCEKCGSPKENHKMCPACGMYKGKEVVNVLKKIEKRQAKVKKNKESK</sequence>
<dbReference type="GO" id="GO:0006412">
    <property type="term" value="P:translation"/>
    <property type="evidence" value="ECO:0007669"/>
    <property type="project" value="UniProtKB-UniRule"/>
</dbReference>
<evidence type="ECO:0000256" key="2">
    <source>
        <dbReference type="ARBA" id="ARBA00022980"/>
    </source>
</evidence>
<comment type="caution">
    <text evidence="6">The sequence shown here is derived from an EMBL/GenBank/DDBJ whole genome shotgun (WGS) entry which is preliminary data.</text>
</comment>
<evidence type="ECO:0000256" key="4">
    <source>
        <dbReference type="ARBA" id="ARBA00035178"/>
    </source>
</evidence>
<name>A0A1G2CQL2_9BACT</name>
<protein>
    <recommendedName>
        <fullName evidence="4 5">Large ribosomal subunit protein bL32</fullName>
    </recommendedName>
</protein>
<evidence type="ECO:0000256" key="1">
    <source>
        <dbReference type="ARBA" id="ARBA00008560"/>
    </source>
</evidence>
<comment type="similarity">
    <text evidence="1 5">Belongs to the bacterial ribosomal protein bL32 family.</text>
</comment>
<evidence type="ECO:0000313" key="6">
    <source>
        <dbReference type="EMBL" id="OGZ03679.1"/>
    </source>
</evidence>
<keyword evidence="2 5" id="KW-0689">Ribosomal protein</keyword>
<dbReference type="SUPFAM" id="SSF57829">
    <property type="entry name" value="Zn-binding ribosomal proteins"/>
    <property type="match status" value="1"/>
</dbReference>
<dbReference type="NCBIfam" id="TIGR01031">
    <property type="entry name" value="rpmF_bact"/>
    <property type="match status" value="1"/>
</dbReference>
<evidence type="ECO:0000313" key="7">
    <source>
        <dbReference type="Proteomes" id="UP000178841"/>
    </source>
</evidence>
<dbReference type="Pfam" id="PF01783">
    <property type="entry name" value="Ribosomal_L32p"/>
    <property type="match status" value="1"/>
</dbReference>
<accession>A0A1G2CQL2</accession>
<organism evidence="6 7">
    <name type="scientific">Candidatus Lloydbacteria bacterium RIFCSPHIGHO2_01_FULL_41_20</name>
    <dbReference type="NCBI Taxonomy" id="1798657"/>
    <lineage>
        <taxon>Bacteria</taxon>
        <taxon>Candidatus Lloydiibacteriota</taxon>
    </lineage>
</organism>
<dbReference type="EMBL" id="MHLH01000015">
    <property type="protein sequence ID" value="OGZ03679.1"/>
    <property type="molecule type" value="Genomic_DNA"/>
</dbReference>
<dbReference type="HAMAP" id="MF_00340">
    <property type="entry name" value="Ribosomal_bL32"/>
    <property type="match status" value="1"/>
</dbReference>
<evidence type="ECO:0000256" key="3">
    <source>
        <dbReference type="ARBA" id="ARBA00023274"/>
    </source>
</evidence>
<dbReference type="GO" id="GO:0015934">
    <property type="term" value="C:large ribosomal subunit"/>
    <property type="evidence" value="ECO:0007669"/>
    <property type="project" value="InterPro"/>
</dbReference>
<reference evidence="6 7" key="1">
    <citation type="journal article" date="2016" name="Nat. Commun.">
        <title>Thousands of microbial genomes shed light on interconnected biogeochemical processes in an aquifer system.</title>
        <authorList>
            <person name="Anantharaman K."/>
            <person name="Brown C.T."/>
            <person name="Hug L.A."/>
            <person name="Sharon I."/>
            <person name="Castelle C.J."/>
            <person name="Probst A.J."/>
            <person name="Thomas B.C."/>
            <person name="Singh A."/>
            <person name="Wilkins M.J."/>
            <person name="Karaoz U."/>
            <person name="Brodie E.L."/>
            <person name="Williams K.H."/>
            <person name="Hubbard S.S."/>
            <person name="Banfield J.F."/>
        </authorList>
    </citation>
    <scope>NUCLEOTIDE SEQUENCE [LARGE SCALE GENOMIC DNA]</scope>
</reference>
<gene>
    <name evidence="5" type="primary">rpmF</name>
    <name evidence="6" type="ORF">A2648_01850</name>
</gene>
<evidence type="ECO:0000256" key="5">
    <source>
        <dbReference type="HAMAP-Rule" id="MF_00340"/>
    </source>
</evidence>
<dbReference type="PANTHER" id="PTHR35534:SF1">
    <property type="entry name" value="LARGE RIBOSOMAL SUBUNIT PROTEIN BL32"/>
    <property type="match status" value="1"/>
</dbReference>
<proteinExistence type="inferred from homology"/>
<keyword evidence="3 5" id="KW-0687">Ribonucleoprotein</keyword>
<dbReference type="STRING" id="1798657.A2648_01850"/>
<dbReference type="InterPro" id="IPR002677">
    <property type="entry name" value="Ribosomal_bL32"/>
</dbReference>
<dbReference type="InterPro" id="IPR044957">
    <property type="entry name" value="Ribosomal_bL32_bact"/>
</dbReference>
<dbReference type="InterPro" id="IPR011332">
    <property type="entry name" value="Ribosomal_zn-bd"/>
</dbReference>
<dbReference type="PANTHER" id="PTHR35534">
    <property type="entry name" value="50S RIBOSOMAL PROTEIN L32"/>
    <property type="match status" value="1"/>
</dbReference>